<dbReference type="EMBL" id="CP000155">
    <property type="protein sequence ID" value="ABC32167.1"/>
    <property type="molecule type" value="Genomic_DNA"/>
</dbReference>
<dbReference type="Gene3D" id="1.10.30.50">
    <property type="match status" value="1"/>
</dbReference>
<dbReference type="Pfam" id="PF14279">
    <property type="entry name" value="HNH_5"/>
    <property type="match status" value="1"/>
</dbReference>
<dbReference type="eggNOG" id="COG1403">
    <property type="taxonomic scope" value="Bacteria"/>
</dbReference>
<gene>
    <name evidence="2" type="ordered locus">HCH_05505</name>
</gene>
<protein>
    <submittedName>
        <fullName evidence="2">Restriction endonuclease</fullName>
    </submittedName>
</protein>
<dbReference type="GO" id="GO:0004519">
    <property type="term" value="F:endonuclease activity"/>
    <property type="evidence" value="ECO:0007669"/>
    <property type="project" value="UniProtKB-KW"/>
</dbReference>
<dbReference type="CDD" id="cd00085">
    <property type="entry name" value="HNHc"/>
    <property type="match status" value="1"/>
</dbReference>
<keyword evidence="2" id="KW-0378">Hydrolase</keyword>
<dbReference type="PANTHER" id="PTHR33877">
    <property type="entry name" value="SLL1193 PROTEIN"/>
    <property type="match status" value="1"/>
</dbReference>
<keyword evidence="2" id="KW-0255">Endonuclease</keyword>
<dbReference type="OrthoDB" id="9802901at2"/>
<dbReference type="RefSeq" id="WP_011399230.1">
    <property type="nucleotide sequence ID" value="NC_007645.1"/>
</dbReference>
<dbReference type="InterPro" id="IPR052892">
    <property type="entry name" value="NA-targeting_endonuclease"/>
</dbReference>
<evidence type="ECO:0000259" key="1">
    <source>
        <dbReference type="SMART" id="SM00507"/>
    </source>
</evidence>
<dbReference type="Proteomes" id="UP000000238">
    <property type="component" value="Chromosome"/>
</dbReference>
<proteinExistence type="predicted"/>
<keyword evidence="2" id="KW-0540">Nuclease</keyword>
<dbReference type="InterPro" id="IPR003615">
    <property type="entry name" value="HNH_nuc"/>
</dbReference>
<reference evidence="2 3" key="1">
    <citation type="journal article" date="2005" name="Nucleic Acids Res.">
        <title>Genomic blueprint of Hahella chejuensis, a marine microbe producing an algicidal agent.</title>
        <authorList>
            <person name="Jeong H."/>
            <person name="Yim J.H."/>
            <person name="Lee C."/>
            <person name="Choi S.-H."/>
            <person name="Park Y.K."/>
            <person name="Yoon S.H."/>
            <person name="Hur C.-G."/>
            <person name="Kang H.-Y."/>
            <person name="Kim D."/>
            <person name="Lee H.H."/>
            <person name="Park K.H."/>
            <person name="Park S.-H."/>
            <person name="Park H.-S."/>
            <person name="Lee H.K."/>
            <person name="Oh T.K."/>
            <person name="Kim J.F."/>
        </authorList>
    </citation>
    <scope>NUCLEOTIDE SEQUENCE [LARGE SCALE GENOMIC DNA]</scope>
    <source>
        <strain evidence="2 3">KCTC 2396</strain>
    </source>
</reference>
<dbReference type="AlphaFoldDB" id="Q2SB07"/>
<dbReference type="InterPro" id="IPR029471">
    <property type="entry name" value="HNH_5"/>
</dbReference>
<dbReference type="SMART" id="SM00507">
    <property type="entry name" value="HNHc"/>
    <property type="match status" value="1"/>
</dbReference>
<evidence type="ECO:0000313" key="3">
    <source>
        <dbReference type="Proteomes" id="UP000000238"/>
    </source>
</evidence>
<dbReference type="PANTHER" id="PTHR33877:SF2">
    <property type="entry name" value="OS07G0170200 PROTEIN"/>
    <property type="match status" value="1"/>
</dbReference>
<feature type="domain" description="HNH nuclease" evidence="1">
    <location>
        <begin position="78"/>
        <end position="131"/>
    </location>
</feature>
<evidence type="ECO:0000313" key="2">
    <source>
        <dbReference type="EMBL" id="ABC32167.1"/>
    </source>
</evidence>
<accession>Q2SB07</accession>
<dbReference type="HOGENOM" id="CLU_099824_0_0_6"/>
<dbReference type="STRING" id="349521.HCH_05505"/>
<dbReference type="KEGG" id="hch:HCH_05505"/>
<name>Q2SB07_HAHCH</name>
<keyword evidence="3" id="KW-1185">Reference proteome</keyword>
<sequence length="186" mass="21313">MSTPRILRLDKTGQPMQWMSQEEAATLICNDRVLWSAGDNVIVLRGGTGRDGQRSTLEIPTIIASEGRDKHVMETPPLTNKYLFRRDDSTCMYCGLTFPYELLSRDHIMPVSRGGRDIWKNVVCACIRCNNFKRDRTPEEAGMPLLAVPFVPSRYEYLYLANRNILGDQMEFLRKGFSRHLLARIA</sequence>
<organism evidence="2 3">
    <name type="scientific">Hahella chejuensis (strain KCTC 2396)</name>
    <dbReference type="NCBI Taxonomy" id="349521"/>
    <lineage>
        <taxon>Bacteria</taxon>
        <taxon>Pseudomonadati</taxon>
        <taxon>Pseudomonadota</taxon>
        <taxon>Gammaproteobacteria</taxon>
        <taxon>Oceanospirillales</taxon>
        <taxon>Hahellaceae</taxon>
        <taxon>Hahella</taxon>
    </lineage>
</organism>